<dbReference type="Pfam" id="PF08240">
    <property type="entry name" value="ADH_N"/>
    <property type="match status" value="1"/>
</dbReference>
<dbReference type="InterPro" id="IPR013154">
    <property type="entry name" value="ADH-like_N"/>
</dbReference>
<accession>A0A660E1Z7</accession>
<dbReference type="EMBL" id="UYIG01000101">
    <property type="protein sequence ID" value="VDG28159.1"/>
    <property type="molecule type" value="Genomic_DNA"/>
</dbReference>
<keyword evidence="3" id="KW-1185">Reference proteome</keyword>
<evidence type="ECO:0000313" key="3">
    <source>
        <dbReference type="Proteomes" id="UP000289996"/>
    </source>
</evidence>
<dbReference type="Pfam" id="PF13602">
    <property type="entry name" value="ADH_zinc_N_2"/>
    <property type="match status" value="1"/>
</dbReference>
<dbReference type="InterPro" id="IPR011032">
    <property type="entry name" value="GroES-like_sf"/>
</dbReference>
<dbReference type="Gene3D" id="3.90.180.10">
    <property type="entry name" value="Medium-chain alcohol dehydrogenases, catalytic domain"/>
    <property type="match status" value="1"/>
</dbReference>
<sequence length="333" mass="36073">MQAAQLLKYDRQFKLVVNDIPMPEPQCHEILVQVKAAAVNPLDRLIGTGSVRLIQDYKRPVTMGNELAGVVTAVGSAVTQFQAGDRVYTRLPLTKIGAFAEYVTIDQAAVALMPAHLDFAQAAAVPLTGLTAYQALHEELKAKAGESVLIPGGSGSFGQLAIPIAKQMGLTVLVSGNARGEASAKALGADQYFDYRKTNYWEQVQAVDNVIDTLGAAELPHELATLKAGGTVLSLKAGPNRQFAQDHQFSAWKRGLFSLVGRKLDRQAQQQNKHYRFMFVRSDGEQLRSVTDIVTGKQLVPAIEPTVFKLKDINAALDLVGSGHPKGKVIIRF</sequence>
<feature type="domain" description="Enoyl reductase (ER)" evidence="1">
    <location>
        <begin position="10"/>
        <end position="331"/>
    </location>
</feature>
<reference evidence="2 3" key="1">
    <citation type="submission" date="2018-11" db="EMBL/GenBank/DDBJ databases">
        <authorList>
            <person name="Wuyts S."/>
        </authorList>
    </citation>
    <scope>NUCLEOTIDE SEQUENCE [LARGE SCALE GENOMIC DNA]</scope>
    <source>
        <strain evidence="2">Lactobacillus mudanjiangensis AMBF249</strain>
    </source>
</reference>
<proteinExistence type="predicted"/>
<dbReference type="SUPFAM" id="SSF51735">
    <property type="entry name" value="NAD(P)-binding Rossmann-fold domains"/>
    <property type="match status" value="1"/>
</dbReference>
<dbReference type="PANTHER" id="PTHR11695:SF294">
    <property type="entry name" value="RETICULON-4-INTERACTING PROTEIN 1, MITOCHONDRIAL"/>
    <property type="match status" value="1"/>
</dbReference>
<dbReference type="AlphaFoldDB" id="A0A660E1Z7"/>
<evidence type="ECO:0000313" key="2">
    <source>
        <dbReference type="EMBL" id="VDG28159.1"/>
    </source>
</evidence>
<dbReference type="SUPFAM" id="SSF50129">
    <property type="entry name" value="GroES-like"/>
    <property type="match status" value="1"/>
</dbReference>
<dbReference type="OrthoDB" id="9792162at2"/>
<name>A0A660E1Z7_9LACO</name>
<organism evidence="2 3">
    <name type="scientific">Lactiplantibacillus mudanjiangensis</name>
    <dbReference type="NCBI Taxonomy" id="1296538"/>
    <lineage>
        <taxon>Bacteria</taxon>
        <taxon>Bacillati</taxon>
        <taxon>Bacillota</taxon>
        <taxon>Bacilli</taxon>
        <taxon>Lactobacillales</taxon>
        <taxon>Lactobacillaceae</taxon>
        <taxon>Lactiplantibacillus</taxon>
    </lineage>
</organism>
<dbReference type="Gene3D" id="3.40.50.720">
    <property type="entry name" value="NAD(P)-binding Rossmann-like Domain"/>
    <property type="match status" value="1"/>
</dbReference>
<gene>
    <name evidence="2" type="ORF">MUDAN_MDHGFNIF_02883</name>
</gene>
<dbReference type="CDD" id="cd05289">
    <property type="entry name" value="MDR_like_2"/>
    <property type="match status" value="1"/>
</dbReference>
<dbReference type="InterPro" id="IPR036291">
    <property type="entry name" value="NAD(P)-bd_dom_sf"/>
</dbReference>
<dbReference type="GO" id="GO:0016491">
    <property type="term" value="F:oxidoreductase activity"/>
    <property type="evidence" value="ECO:0007669"/>
    <property type="project" value="InterPro"/>
</dbReference>
<dbReference type="Proteomes" id="UP000289996">
    <property type="component" value="Unassembled WGS sequence"/>
</dbReference>
<dbReference type="RefSeq" id="WP_130847322.1">
    <property type="nucleotide sequence ID" value="NZ_UYIE01000119.1"/>
</dbReference>
<evidence type="ECO:0000259" key="1">
    <source>
        <dbReference type="SMART" id="SM00829"/>
    </source>
</evidence>
<dbReference type="SMART" id="SM00829">
    <property type="entry name" value="PKS_ER"/>
    <property type="match status" value="1"/>
</dbReference>
<protein>
    <submittedName>
        <fullName evidence="2">Oxidoreductase [Lactobacillus koreensis]</fullName>
    </submittedName>
</protein>
<dbReference type="InterPro" id="IPR020843">
    <property type="entry name" value="ER"/>
</dbReference>
<dbReference type="PANTHER" id="PTHR11695">
    <property type="entry name" value="ALCOHOL DEHYDROGENASE RELATED"/>
    <property type="match status" value="1"/>
</dbReference>
<dbReference type="InterPro" id="IPR050700">
    <property type="entry name" value="YIM1/Zinc_Alcohol_DH_Fams"/>
</dbReference>